<dbReference type="SUPFAM" id="SSF88723">
    <property type="entry name" value="PIN domain-like"/>
    <property type="match status" value="1"/>
</dbReference>
<organism evidence="10 11">
    <name type="scientific">Leifsonia shinshuensis</name>
    <dbReference type="NCBI Taxonomy" id="150026"/>
    <lineage>
        <taxon>Bacteria</taxon>
        <taxon>Bacillati</taxon>
        <taxon>Actinomycetota</taxon>
        <taxon>Actinomycetes</taxon>
        <taxon>Micrococcales</taxon>
        <taxon>Microbacteriaceae</taxon>
        <taxon>Leifsonia</taxon>
    </lineage>
</organism>
<comment type="cofactor">
    <cofactor evidence="1 8">
        <name>Mg(2+)</name>
        <dbReference type="ChEBI" id="CHEBI:18420"/>
    </cofactor>
</comment>
<evidence type="ECO:0000256" key="4">
    <source>
        <dbReference type="ARBA" id="ARBA00022723"/>
    </source>
</evidence>
<feature type="domain" description="PIN" evidence="9">
    <location>
        <begin position="4"/>
        <end position="124"/>
    </location>
</feature>
<evidence type="ECO:0000256" key="7">
    <source>
        <dbReference type="ARBA" id="ARBA00038093"/>
    </source>
</evidence>
<keyword evidence="4 8" id="KW-0479">Metal-binding</keyword>
<sequence>MKWLLDTMTLSATRRPDREDPDVIRWLERQNPYSLHISAITIFELEVGIQRTERIDPAQGIVLRRWQDDVMMVFSDRILPVDGEVAGLAAGYHVPDPRPERDALIAATAEVGNLTVVTRNSRDFEPFRVRTFNPWITRLAKAATS</sequence>
<evidence type="ECO:0000256" key="6">
    <source>
        <dbReference type="ARBA" id="ARBA00022842"/>
    </source>
</evidence>
<dbReference type="RefSeq" id="WP_343063578.1">
    <property type="nucleotide sequence ID" value="NZ_BAABEH010000001.1"/>
</dbReference>
<evidence type="ECO:0000256" key="1">
    <source>
        <dbReference type="ARBA" id="ARBA00001946"/>
    </source>
</evidence>
<dbReference type="CDD" id="cd18746">
    <property type="entry name" value="PIN_VapC4-5_FitB-like"/>
    <property type="match status" value="1"/>
</dbReference>
<evidence type="ECO:0000313" key="10">
    <source>
        <dbReference type="EMBL" id="NYJ24780.1"/>
    </source>
</evidence>
<comment type="function">
    <text evidence="8">Toxic component of a toxin-antitoxin (TA) system. An RNase.</text>
</comment>
<evidence type="ECO:0000256" key="8">
    <source>
        <dbReference type="HAMAP-Rule" id="MF_00265"/>
    </source>
</evidence>
<dbReference type="Proteomes" id="UP000578352">
    <property type="component" value="Unassembled WGS sequence"/>
</dbReference>
<dbReference type="EC" id="3.1.-.-" evidence="8"/>
<dbReference type="AlphaFoldDB" id="A0A853D179"/>
<dbReference type="EMBL" id="JACCFL010000001">
    <property type="protein sequence ID" value="NYJ24780.1"/>
    <property type="molecule type" value="Genomic_DNA"/>
</dbReference>
<keyword evidence="2 8" id="KW-1277">Toxin-antitoxin system</keyword>
<keyword evidence="6 8" id="KW-0460">Magnesium</keyword>
<evidence type="ECO:0000313" key="11">
    <source>
        <dbReference type="Proteomes" id="UP000578352"/>
    </source>
</evidence>
<dbReference type="GO" id="GO:0004540">
    <property type="term" value="F:RNA nuclease activity"/>
    <property type="evidence" value="ECO:0007669"/>
    <property type="project" value="InterPro"/>
</dbReference>
<dbReference type="Pfam" id="PF01850">
    <property type="entry name" value="PIN"/>
    <property type="match status" value="1"/>
</dbReference>
<comment type="similarity">
    <text evidence="7 8">Belongs to the PINc/VapC protein family.</text>
</comment>
<gene>
    <name evidence="8" type="primary">vapC</name>
    <name evidence="10" type="ORF">HNR13_003067</name>
</gene>
<dbReference type="InterPro" id="IPR050556">
    <property type="entry name" value="Type_II_TA_system_RNase"/>
</dbReference>
<accession>A0A853D179</accession>
<evidence type="ECO:0000259" key="9">
    <source>
        <dbReference type="Pfam" id="PF01850"/>
    </source>
</evidence>
<dbReference type="HAMAP" id="MF_00265">
    <property type="entry name" value="VapC_Nob1"/>
    <property type="match status" value="1"/>
</dbReference>
<dbReference type="GO" id="GO:0090729">
    <property type="term" value="F:toxin activity"/>
    <property type="evidence" value="ECO:0007669"/>
    <property type="project" value="UniProtKB-KW"/>
</dbReference>
<name>A0A853D179_9MICO</name>
<dbReference type="InterPro" id="IPR002716">
    <property type="entry name" value="PIN_dom"/>
</dbReference>
<dbReference type="PANTHER" id="PTHR33653:SF1">
    <property type="entry name" value="RIBONUCLEASE VAPC2"/>
    <property type="match status" value="1"/>
</dbReference>
<comment type="caution">
    <text evidence="10">The sequence shown here is derived from an EMBL/GenBank/DDBJ whole genome shotgun (WGS) entry which is preliminary data.</text>
</comment>
<feature type="binding site" evidence="8">
    <location>
        <position position="102"/>
    </location>
    <ligand>
        <name>Mg(2+)</name>
        <dbReference type="ChEBI" id="CHEBI:18420"/>
    </ligand>
</feature>
<evidence type="ECO:0000256" key="2">
    <source>
        <dbReference type="ARBA" id="ARBA00022649"/>
    </source>
</evidence>
<evidence type="ECO:0000256" key="5">
    <source>
        <dbReference type="ARBA" id="ARBA00022801"/>
    </source>
</evidence>
<proteinExistence type="inferred from homology"/>
<keyword evidence="5 8" id="KW-0378">Hydrolase</keyword>
<dbReference type="InterPro" id="IPR029060">
    <property type="entry name" value="PIN-like_dom_sf"/>
</dbReference>
<protein>
    <recommendedName>
        <fullName evidence="8">Ribonuclease VapC</fullName>
        <shortName evidence="8">RNase VapC</shortName>
        <ecNumber evidence="8">3.1.-.-</ecNumber>
    </recommendedName>
    <alternativeName>
        <fullName evidence="8">Toxin VapC</fullName>
    </alternativeName>
</protein>
<keyword evidence="8" id="KW-0800">Toxin</keyword>
<dbReference type="PANTHER" id="PTHR33653">
    <property type="entry name" value="RIBONUCLEASE VAPC2"/>
    <property type="match status" value="1"/>
</dbReference>
<dbReference type="Gene3D" id="3.40.50.1010">
    <property type="entry name" value="5'-nuclease"/>
    <property type="match status" value="1"/>
</dbReference>
<evidence type="ECO:0000256" key="3">
    <source>
        <dbReference type="ARBA" id="ARBA00022722"/>
    </source>
</evidence>
<dbReference type="GO" id="GO:0016787">
    <property type="term" value="F:hydrolase activity"/>
    <property type="evidence" value="ECO:0007669"/>
    <property type="project" value="UniProtKB-KW"/>
</dbReference>
<dbReference type="GO" id="GO:0000287">
    <property type="term" value="F:magnesium ion binding"/>
    <property type="evidence" value="ECO:0007669"/>
    <property type="project" value="UniProtKB-UniRule"/>
</dbReference>
<dbReference type="InterPro" id="IPR022907">
    <property type="entry name" value="VapC_family"/>
</dbReference>
<keyword evidence="3 8" id="KW-0540">Nuclease</keyword>
<feature type="binding site" evidence="8">
    <location>
        <position position="6"/>
    </location>
    <ligand>
        <name>Mg(2+)</name>
        <dbReference type="ChEBI" id="CHEBI:18420"/>
    </ligand>
</feature>
<reference evidence="10 11" key="1">
    <citation type="submission" date="2020-07" db="EMBL/GenBank/DDBJ databases">
        <title>Sequencing the genomes of 1000 actinobacteria strains.</title>
        <authorList>
            <person name="Klenk H.-P."/>
        </authorList>
    </citation>
    <scope>NUCLEOTIDE SEQUENCE [LARGE SCALE GENOMIC DNA]</scope>
    <source>
        <strain evidence="10 11">DSM 15165</strain>
    </source>
</reference>